<organism evidence="4 5">
    <name type="scientific">Talaromyces rugulosus</name>
    <name type="common">Penicillium rugulosum</name>
    <dbReference type="NCBI Taxonomy" id="121627"/>
    <lineage>
        <taxon>Eukaryota</taxon>
        <taxon>Fungi</taxon>
        <taxon>Dikarya</taxon>
        <taxon>Ascomycota</taxon>
        <taxon>Pezizomycotina</taxon>
        <taxon>Eurotiomycetes</taxon>
        <taxon>Eurotiomycetidae</taxon>
        <taxon>Eurotiales</taxon>
        <taxon>Trichocomaceae</taxon>
        <taxon>Talaromyces</taxon>
        <taxon>Talaromyces sect. Islandici</taxon>
    </lineage>
</organism>
<dbReference type="InterPro" id="IPR029006">
    <property type="entry name" value="ADF-H/Gelsolin-like_dom_sf"/>
</dbReference>
<dbReference type="InterPro" id="IPR011171">
    <property type="entry name" value="GMF"/>
</dbReference>
<dbReference type="GO" id="GO:0071933">
    <property type="term" value="F:Arp2/3 complex binding"/>
    <property type="evidence" value="ECO:0007669"/>
    <property type="project" value="InterPro"/>
</dbReference>
<dbReference type="SUPFAM" id="SSF55753">
    <property type="entry name" value="Actin depolymerizing proteins"/>
    <property type="match status" value="1"/>
</dbReference>
<dbReference type="SMART" id="SM00102">
    <property type="entry name" value="ADF"/>
    <property type="match status" value="1"/>
</dbReference>
<keyword evidence="2" id="KW-0963">Cytoplasm</keyword>
<feature type="domain" description="ADF-H" evidence="3">
    <location>
        <begin position="5"/>
        <end position="140"/>
    </location>
</feature>
<dbReference type="GO" id="GO:0003779">
    <property type="term" value="F:actin binding"/>
    <property type="evidence" value="ECO:0007669"/>
    <property type="project" value="InterPro"/>
</dbReference>
<dbReference type="PROSITE" id="PS51263">
    <property type="entry name" value="ADF_H"/>
    <property type="match status" value="1"/>
</dbReference>
<dbReference type="Pfam" id="PF00241">
    <property type="entry name" value="Cofilin_ADF"/>
    <property type="match status" value="1"/>
</dbReference>
<dbReference type="Proteomes" id="UP000509510">
    <property type="component" value="Chromosome III"/>
</dbReference>
<dbReference type="GeneID" id="55993066"/>
<evidence type="ECO:0000313" key="4">
    <source>
        <dbReference type="EMBL" id="QKX58445.1"/>
    </source>
</evidence>
<dbReference type="EMBL" id="CP055900">
    <property type="protein sequence ID" value="QKX58445.1"/>
    <property type="molecule type" value="Genomic_DNA"/>
</dbReference>
<dbReference type="PIRSF" id="PIRSF001788">
    <property type="entry name" value="GMF-beta"/>
    <property type="match status" value="1"/>
</dbReference>
<gene>
    <name evidence="4" type="ORF">TRUGW13939_05569</name>
</gene>
<dbReference type="GO" id="GO:0071846">
    <property type="term" value="P:actin filament debranching"/>
    <property type="evidence" value="ECO:0007669"/>
    <property type="project" value="InterPro"/>
</dbReference>
<dbReference type="OrthoDB" id="3919494at2759"/>
<dbReference type="Gene3D" id="3.40.20.10">
    <property type="entry name" value="Severin"/>
    <property type="match status" value="1"/>
</dbReference>
<reference evidence="5" key="1">
    <citation type="submission" date="2020-06" db="EMBL/GenBank/DDBJ databases">
        <title>A chromosome-scale genome assembly of Talaromyces rugulosus W13939.</title>
        <authorList>
            <person name="Wang B."/>
            <person name="Guo L."/>
            <person name="Ye K."/>
            <person name="Wang L."/>
        </authorList>
    </citation>
    <scope>NUCLEOTIDE SEQUENCE [LARGE SCALE GENOMIC DNA]</scope>
    <source>
        <strain evidence="5">W13939</strain>
    </source>
</reference>
<accession>A0A7H8QYA8</accession>
<comment type="subcellular location">
    <subcellularLocation>
        <location evidence="2">Cytoplasm</location>
    </subcellularLocation>
    <subcellularLocation>
        <location evidence="2">Nucleus</location>
    </subcellularLocation>
</comment>
<evidence type="ECO:0000259" key="3">
    <source>
        <dbReference type="PROSITE" id="PS51263"/>
    </source>
</evidence>
<dbReference type="GO" id="GO:0034316">
    <property type="term" value="P:negative regulation of Arp2/3 complex-mediated actin nucleation"/>
    <property type="evidence" value="ECO:0007669"/>
    <property type="project" value="TreeGrafter"/>
</dbReference>
<name>A0A7H8QYA8_TALRU</name>
<dbReference type="RefSeq" id="XP_035344623.1">
    <property type="nucleotide sequence ID" value="XM_035488730.1"/>
</dbReference>
<dbReference type="InterPro" id="IPR002108">
    <property type="entry name" value="ADF-H"/>
</dbReference>
<protein>
    <recommendedName>
        <fullName evidence="3">ADF-H domain-containing protein</fullName>
    </recommendedName>
</protein>
<comment type="similarity">
    <text evidence="1 2">Belongs to the actin-binding proteins ADF family. GMF subfamily.</text>
</comment>
<dbReference type="CDD" id="cd11283">
    <property type="entry name" value="ADF_GMF-beta_like"/>
    <property type="match status" value="1"/>
</dbReference>
<dbReference type="GO" id="GO:0005634">
    <property type="term" value="C:nucleus"/>
    <property type="evidence" value="ECO:0007669"/>
    <property type="project" value="UniProtKB-SubCell"/>
</dbReference>
<sequence>MSDTRLYTFSPETRDQLKKFRLGTSRAKDPQALIYVVDAKTKEIRAEDNQVYSKLEDIADELPDSSPRFILLSYPHTLPSGRLAVPYVLLYYLPENCNPPSRMMYAGAVELMRNTAEVQRVIEVESEDDVLDIEKKLSGGSD</sequence>
<dbReference type="KEGG" id="trg:TRUGW13939_05569"/>
<proteinExistence type="inferred from homology"/>
<keyword evidence="5" id="KW-1185">Reference proteome</keyword>
<evidence type="ECO:0000256" key="2">
    <source>
        <dbReference type="PIRNR" id="PIRNR001788"/>
    </source>
</evidence>
<keyword evidence="2" id="KW-0539">Nucleus</keyword>
<dbReference type="PANTHER" id="PTHR11249:SF2">
    <property type="entry name" value="GLIA MATURATION FACTOR"/>
    <property type="match status" value="1"/>
</dbReference>
<dbReference type="FunFam" id="3.40.20.10:FF:000048">
    <property type="entry name" value="Putative gmf family protein"/>
    <property type="match status" value="1"/>
</dbReference>
<evidence type="ECO:0000256" key="1">
    <source>
        <dbReference type="ARBA" id="ARBA00010055"/>
    </source>
</evidence>
<dbReference type="PANTHER" id="PTHR11249">
    <property type="entry name" value="GLIAL FACTOR NATURATION FACTOR"/>
    <property type="match status" value="1"/>
</dbReference>
<dbReference type="GO" id="GO:0030479">
    <property type="term" value="C:actin cortical patch"/>
    <property type="evidence" value="ECO:0007669"/>
    <property type="project" value="TreeGrafter"/>
</dbReference>
<dbReference type="AlphaFoldDB" id="A0A7H8QYA8"/>
<evidence type="ECO:0000313" key="5">
    <source>
        <dbReference type="Proteomes" id="UP000509510"/>
    </source>
</evidence>